<protein>
    <submittedName>
        <fullName evidence="9">MotA/TolQ/ExbB proton channel family protein</fullName>
    </submittedName>
</protein>
<evidence type="ECO:0000256" key="6">
    <source>
        <dbReference type="RuleBase" id="RU004057"/>
    </source>
</evidence>
<gene>
    <name evidence="9" type="ORF">RM540_14290</name>
</gene>
<dbReference type="PANTHER" id="PTHR30625">
    <property type="entry name" value="PROTEIN TOLQ"/>
    <property type="match status" value="1"/>
</dbReference>
<evidence type="ECO:0000256" key="5">
    <source>
        <dbReference type="ARBA" id="ARBA00023136"/>
    </source>
</evidence>
<feature type="domain" description="MotA/TolQ/ExbB proton channel" evidence="8">
    <location>
        <begin position="104"/>
        <end position="226"/>
    </location>
</feature>
<dbReference type="RefSeq" id="WP_311665303.1">
    <property type="nucleotide sequence ID" value="NZ_JAVRHT010000042.1"/>
</dbReference>
<evidence type="ECO:0000256" key="3">
    <source>
        <dbReference type="ARBA" id="ARBA00022692"/>
    </source>
</evidence>
<dbReference type="Proteomes" id="UP001267426">
    <property type="component" value="Unassembled WGS sequence"/>
</dbReference>
<dbReference type="InterPro" id="IPR050790">
    <property type="entry name" value="ExbB/TolQ_transport"/>
</dbReference>
<accession>A0ABU3BUF0</accession>
<evidence type="ECO:0000313" key="10">
    <source>
        <dbReference type="Proteomes" id="UP001267426"/>
    </source>
</evidence>
<dbReference type="InterPro" id="IPR002898">
    <property type="entry name" value="MotA_ExbB_proton_chnl"/>
</dbReference>
<organism evidence="9 10">
    <name type="scientific">Rubrivirga litoralis</name>
    <dbReference type="NCBI Taxonomy" id="3075598"/>
    <lineage>
        <taxon>Bacteria</taxon>
        <taxon>Pseudomonadati</taxon>
        <taxon>Rhodothermota</taxon>
        <taxon>Rhodothermia</taxon>
        <taxon>Rhodothermales</taxon>
        <taxon>Rubricoccaceae</taxon>
        <taxon>Rubrivirga</taxon>
    </lineage>
</organism>
<comment type="similarity">
    <text evidence="6">Belongs to the exbB/tolQ family.</text>
</comment>
<feature type="transmembrane region" description="Helical" evidence="7">
    <location>
        <begin position="190"/>
        <end position="214"/>
    </location>
</feature>
<evidence type="ECO:0000259" key="8">
    <source>
        <dbReference type="Pfam" id="PF01618"/>
    </source>
</evidence>
<evidence type="ECO:0000256" key="7">
    <source>
        <dbReference type="SAM" id="Phobius"/>
    </source>
</evidence>
<sequence length="253" mass="26744">MLPLALQTAVADSVRLADTLAVATAPAAEPSFFDSLTGGVRLLLLGGWTMVFILLLSVLMVAIVWERVRALRRAQGDPETLTRTVADYVEAGDVSGAKAFCRSQDTPAARIVQRGLDRLGRPIGEIKEAVQEAGRRETYALEKRMDLLASVAAIAPMLGFLGTVTGMIAAFQDIQRLEGLASPAALAGGIWEALITTAAGLAVGLVALFAYNLLVSRIGRLVNGLERASSDFIDLLQTPAGDRRPAPPRAVAP</sequence>
<evidence type="ECO:0000256" key="4">
    <source>
        <dbReference type="ARBA" id="ARBA00022989"/>
    </source>
</evidence>
<feature type="transmembrane region" description="Helical" evidence="7">
    <location>
        <begin position="147"/>
        <end position="170"/>
    </location>
</feature>
<comment type="caution">
    <text evidence="9">The sequence shown here is derived from an EMBL/GenBank/DDBJ whole genome shotgun (WGS) entry which is preliminary data.</text>
</comment>
<dbReference type="PANTHER" id="PTHR30625:SF17">
    <property type="entry name" value="TOLQ-RELATED"/>
    <property type="match status" value="1"/>
</dbReference>
<feature type="transmembrane region" description="Helical" evidence="7">
    <location>
        <begin position="40"/>
        <end position="65"/>
    </location>
</feature>
<evidence type="ECO:0000256" key="1">
    <source>
        <dbReference type="ARBA" id="ARBA00004651"/>
    </source>
</evidence>
<dbReference type="Pfam" id="PF01618">
    <property type="entry name" value="MotA_ExbB"/>
    <property type="match status" value="1"/>
</dbReference>
<evidence type="ECO:0000313" key="9">
    <source>
        <dbReference type="EMBL" id="MDT0632923.1"/>
    </source>
</evidence>
<name>A0ABU3BUF0_9BACT</name>
<keyword evidence="6" id="KW-0813">Transport</keyword>
<keyword evidence="6" id="KW-0653">Protein transport</keyword>
<keyword evidence="5 7" id="KW-0472">Membrane</keyword>
<keyword evidence="10" id="KW-1185">Reference proteome</keyword>
<comment type="subcellular location">
    <subcellularLocation>
        <location evidence="1">Cell membrane</location>
        <topology evidence="1">Multi-pass membrane protein</topology>
    </subcellularLocation>
    <subcellularLocation>
        <location evidence="6">Membrane</location>
        <topology evidence="6">Multi-pass membrane protein</topology>
    </subcellularLocation>
</comment>
<evidence type="ECO:0000256" key="2">
    <source>
        <dbReference type="ARBA" id="ARBA00022475"/>
    </source>
</evidence>
<dbReference type="EMBL" id="JAVRHT010000042">
    <property type="protein sequence ID" value="MDT0632923.1"/>
    <property type="molecule type" value="Genomic_DNA"/>
</dbReference>
<proteinExistence type="inferred from homology"/>
<reference evidence="9 10" key="1">
    <citation type="submission" date="2023-09" db="EMBL/GenBank/DDBJ databases">
        <authorList>
            <person name="Rey-Velasco X."/>
        </authorList>
    </citation>
    <scope>NUCLEOTIDE SEQUENCE [LARGE SCALE GENOMIC DNA]</scope>
    <source>
        <strain evidence="9 10">F394</strain>
    </source>
</reference>
<keyword evidence="3 7" id="KW-0812">Transmembrane</keyword>
<keyword evidence="4 7" id="KW-1133">Transmembrane helix</keyword>
<keyword evidence="2" id="KW-1003">Cell membrane</keyword>